<protein>
    <recommendedName>
        <fullName evidence="4">FUSC family protein</fullName>
    </recommendedName>
</protein>
<dbReference type="Proteomes" id="UP001596223">
    <property type="component" value="Unassembled WGS sequence"/>
</dbReference>
<keyword evidence="3" id="KW-1185">Reference proteome</keyword>
<organism evidence="2 3">
    <name type="scientific">Nocardia lasii</name>
    <dbReference type="NCBI Taxonomy" id="1616107"/>
    <lineage>
        <taxon>Bacteria</taxon>
        <taxon>Bacillati</taxon>
        <taxon>Actinomycetota</taxon>
        <taxon>Actinomycetes</taxon>
        <taxon>Mycobacteriales</taxon>
        <taxon>Nocardiaceae</taxon>
        <taxon>Nocardia</taxon>
    </lineage>
</organism>
<reference evidence="3" key="1">
    <citation type="journal article" date="2019" name="Int. J. Syst. Evol. Microbiol.">
        <title>The Global Catalogue of Microorganisms (GCM) 10K type strain sequencing project: providing services to taxonomists for standard genome sequencing and annotation.</title>
        <authorList>
            <consortium name="The Broad Institute Genomics Platform"/>
            <consortium name="The Broad Institute Genome Sequencing Center for Infectious Disease"/>
            <person name="Wu L."/>
            <person name="Ma J."/>
        </authorList>
    </citation>
    <scope>NUCLEOTIDE SEQUENCE [LARGE SCALE GENOMIC DNA]</scope>
    <source>
        <strain evidence="3">CCUG 36956</strain>
    </source>
</reference>
<evidence type="ECO:0008006" key="4">
    <source>
        <dbReference type="Google" id="ProtNLM"/>
    </source>
</evidence>
<evidence type="ECO:0000256" key="1">
    <source>
        <dbReference type="SAM" id="Phobius"/>
    </source>
</evidence>
<feature type="transmembrane region" description="Helical" evidence="1">
    <location>
        <begin position="122"/>
        <end position="140"/>
    </location>
</feature>
<dbReference type="RefSeq" id="WP_378609090.1">
    <property type="nucleotide sequence ID" value="NZ_JBHSQN010000015.1"/>
</dbReference>
<evidence type="ECO:0000313" key="2">
    <source>
        <dbReference type="EMBL" id="MFC6013927.1"/>
    </source>
</evidence>
<keyword evidence="1" id="KW-0472">Membrane</keyword>
<feature type="transmembrane region" description="Helical" evidence="1">
    <location>
        <begin position="21"/>
        <end position="38"/>
    </location>
</feature>
<feature type="transmembrane region" description="Helical" evidence="1">
    <location>
        <begin position="73"/>
        <end position="94"/>
    </location>
</feature>
<accession>A0ABW1JYA1</accession>
<sequence>MNQGRNDIRDVLGLRTAQAKLLAGFFTVTILSMVALSYEGLSTVWLSVLGALIILTAGLCIIAAPGDPLPTRWAMLLAGAAPVGTALAITQLPVPIVNTTQLWFIGATSAYLNFLCVRGAAVWAWAATLTTMGVCAWWFARTGQGISTGVITAAVNVAPLAMATVFARTVRPVAHTILDLRDRTTQQTAMAAATTAAQRERDLRLAHLDSAARPLLTAIASGRPLTPAEQAECRLIEAELRDSILGGCLVDDAVNAAARRARHRGITVTLDDGGALDSADPTLIHRVRHHLCQALDTMTTGEITARVLPTGRDHLVAILIRGPVEHRILVDTTGTFTTIPPTLTHPAESPRSVGSPV</sequence>
<evidence type="ECO:0000313" key="3">
    <source>
        <dbReference type="Proteomes" id="UP001596223"/>
    </source>
</evidence>
<comment type="caution">
    <text evidence="2">The sequence shown here is derived from an EMBL/GenBank/DDBJ whole genome shotgun (WGS) entry which is preliminary data.</text>
</comment>
<keyword evidence="1" id="KW-1133">Transmembrane helix</keyword>
<keyword evidence="1" id="KW-0812">Transmembrane</keyword>
<feature type="transmembrane region" description="Helical" evidence="1">
    <location>
        <begin position="44"/>
        <end position="66"/>
    </location>
</feature>
<name>A0ABW1JYA1_9NOCA</name>
<proteinExistence type="predicted"/>
<dbReference type="EMBL" id="JBHSQN010000015">
    <property type="protein sequence ID" value="MFC6013927.1"/>
    <property type="molecule type" value="Genomic_DNA"/>
</dbReference>
<feature type="transmembrane region" description="Helical" evidence="1">
    <location>
        <begin position="146"/>
        <end position="167"/>
    </location>
</feature>
<gene>
    <name evidence="2" type="ORF">ACFP3H_22970</name>
</gene>